<keyword evidence="3" id="KW-1185">Reference proteome</keyword>
<dbReference type="AlphaFoldDB" id="A0A9P8PSQ4"/>
<sequence length="220" mass="24033">MLIHSLSLNLSTSEVVAWAALLDRPAGERRKNKHDGGHEPAQNLELRAPEPGKQRGQVPGANPEPNDVEGTNHARGPRVGYLLLNTGNHVDDQRAARGLDDGDGEVQNIDASRSKGHRVPVDGVLVSIRQKPAHNVGGMRQIQQRQHRGHTASDDKRSSSAPVEVALVAQQSDNRLAKSARERAGQPYEGKRMFGDTQRQQKRRGLAELRGPSKLQGPHN</sequence>
<name>A0A9P8PSQ4_9ASCO</name>
<dbReference type="Proteomes" id="UP000788993">
    <property type="component" value="Unassembled WGS sequence"/>
</dbReference>
<dbReference type="EMBL" id="JAEUBD010000146">
    <property type="protein sequence ID" value="KAH3676619.1"/>
    <property type="molecule type" value="Genomic_DNA"/>
</dbReference>
<protein>
    <submittedName>
        <fullName evidence="2">Uncharacterized protein</fullName>
    </submittedName>
</protein>
<evidence type="ECO:0000313" key="3">
    <source>
        <dbReference type="Proteomes" id="UP000788993"/>
    </source>
</evidence>
<feature type="region of interest" description="Disordered" evidence="1">
    <location>
        <begin position="28"/>
        <end position="75"/>
    </location>
</feature>
<evidence type="ECO:0000313" key="2">
    <source>
        <dbReference type="EMBL" id="KAH3676619.1"/>
    </source>
</evidence>
<feature type="region of interest" description="Disordered" evidence="1">
    <location>
        <begin position="132"/>
        <end position="220"/>
    </location>
</feature>
<accession>A0A9P8PSQ4</accession>
<reference evidence="2" key="1">
    <citation type="journal article" date="2021" name="Open Biol.">
        <title>Shared evolutionary footprints suggest mitochondrial oxidative damage underlies multiple complex I losses in fungi.</title>
        <authorList>
            <person name="Schikora-Tamarit M.A."/>
            <person name="Marcet-Houben M."/>
            <person name="Nosek J."/>
            <person name="Gabaldon T."/>
        </authorList>
    </citation>
    <scope>NUCLEOTIDE SEQUENCE</scope>
    <source>
        <strain evidence="2">NCAIM Y.01608</strain>
    </source>
</reference>
<feature type="compositionally biased region" description="Basic and acidic residues" evidence="1">
    <location>
        <begin position="28"/>
        <end position="38"/>
    </location>
</feature>
<proteinExistence type="predicted"/>
<organism evidence="2 3">
    <name type="scientific">Ogataea polymorpha</name>
    <dbReference type="NCBI Taxonomy" id="460523"/>
    <lineage>
        <taxon>Eukaryota</taxon>
        <taxon>Fungi</taxon>
        <taxon>Dikarya</taxon>
        <taxon>Ascomycota</taxon>
        <taxon>Saccharomycotina</taxon>
        <taxon>Pichiomycetes</taxon>
        <taxon>Pichiales</taxon>
        <taxon>Pichiaceae</taxon>
        <taxon>Ogataea</taxon>
    </lineage>
</organism>
<gene>
    <name evidence="2" type="ORF">OGATHE_001108</name>
</gene>
<evidence type="ECO:0000256" key="1">
    <source>
        <dbReference type="SAM" id="MobiDB-lite"/>
    </source>
</evidence>
<reference evidence="2" key="2">
    <citation type="submission" date="2021-01" db="EMBL/GenBank/DDBJ databases">
        <authorList>
            <person name="Schikora-Tamarit M.A."/>
        </authorList>
    </citation>
    <scope>NUCLEOTIDE SEQUENCE</scope>
    <source>
        <strain evidence="2">NCAIM Y.01608</strain>
    </source>
</reference>
<comment type="caution">
    <text evidence="2">The sequence shown here is derived from an EMBL/GenBank/DDBJ whole genome shotgun (WGS) entry which is preliminary data.</text>
</comment>
<feature type="compositionally biased region" description="Basic and acidic residues" evidence="1">
    <location>
        <begin position="175"/>
        <end position="194"/>
    </location>
</feature>